<keyword evidence="1" id="KW-0472">Membrane</keyword>
<feature type="transmembrane region" description="Helical" evidence="1">
    <location>
        <begin position="31"/>
        <end position="47"/>
    </location>
</feature>
<reference evidence="2 3" key="1">
    <citation type="submission" date="2019-07" db="EMBL/GenBank/DDBJ databases">
        <title>Whole genome shotgun sequence of Microvirga aerophila NBRC 106136.</title>
        <authorList>
            <person name="Hosoyama A."/>
            <person name="Uohara A."/>
            <person name="Ohji S."/>
            <person name="Ichikawa N."/>
        </authorList>
    </citation>
    <scope>NUCLEOTIDE SEQUENCE [LARGE SCALE GENOMIC DNA]</scope>
    <source>
        <strain evidence="2 3">NBRC 106136</strain>
    </source>
</reference>
<organism evidence="2 3">
    <name type="scientific">Microvirga aerophila</name>
    <dbReference type="NCBI Taxonomy" id="670291"/>
    <lineage>
        <taxon>Bacteria</taxon>
        <taxon>Pseudomonadati</taxon>
        <taxon>Pseudomonadota</taxon>
        <taxon>Alphaproteobacteria</taxon>
        <taxon>Hyphomicrobiales</taxon>
        <taxon>Methylobacteriaceae</taxon>
        <taxon>Microvirga</taxon>
    </lineage>
</organism>
<accession>A0A512BTX3</accession>
<dbReference type="EMBL" id="BJYU01000038">
    <property type="protein sequence ID" value="GEO15257.1"/>
    <property type="molecule type" value="Genomic_DNA"/>
</dbReference>
<dbReference type="Proteomes" id="UP000321085">
    <property type="component" value="Unassembled WGS sequence"/>
</dbReference>
<feature type="transmembrane region" description="Helical" evidence="1">
    <location>
        <begin position="90"/>
        <end position="110"/>
    </location>
</feature>
<evidence type="ECO:0000313" key="2">
    <source>
        <dbReference type="EMBL" id="GEO15257.1"/>
    </source>
</evidence>
<evidence type="ECO:0000256" key="1">
    <source>
        <dbReference type="SAM" id="Phobius"/>
    </source>
</evidence>
<keyword evidence="1" id="KW-0812">Transmembrane</keyword>
<protein>
    <submittedName>
        <fullName evidence="2">Uncharacterized protein</fullName>
    </submittedName>
</protein>
<dbReference type="AlphaFoldDB" id="A0A512BTX3"/>
<feature type="transmembrane region" description="Helical" evidence="1">
    <location>
        <begin position="52"/>
        <end position="70"/>
    </location>
</feature>
<name>A0A512BTX3_9HYPH</name>
<comment type="caution">
    <text evidence="2">The sequence shown here is derived from an EMBL/GenBank/DDBJ whole genome shotgun (WGS) entry which is preliminary data.</text>
</comment>
<feature type="transmembrane region" description="Helical" evidence="1">
    <location>
        <begin position="7"/>
        <end position="25"/>
    </location>
</feature>
<gene>
    <name evidence="2" type="ORF">MAE02_29530</name>
</gene>
<proteinExistence type="predicted"/>
<evidence type="ECO:0000313" key="3">
    <source>
        <dbReference type="Proteomes" id="UP000321085"/>
    </source>
</evidence>
<keyword evidence="3" id="KW-1185">Reference proteome</keyword>
<sequence>MKKGLIVAFWALAAALIFLLVALPISLQTHLVAGMVVVASMIVLKFFRAQGLWRLIALALGTAIVLRYVLWRTTSTLPPISELANYIPAFLLYLAEMYSVLMLFLSLFVVSSPLRSRKPPEIDPENVPTVDVFAPATTRAPTCWPPPCRPPRAWTIRPTR</sequence>
<keyword evidence="1" id="KW-1133">Transmembrane helix</keyword>